<dbReference type="RefSeq" id="XP_002997527.1">
    <property type="nucleotide sequence ID" value="XM_002997481.1"/>
</dbReference>
<proteinExistence type="predicted"/>
<dbReference type="KEGG" id="pif:PITG_18600"/>
<organism evidence="2 3">
    <name type="scientific">Phytophthora infestans (strain T30-4)</name>
    <name type="common">Potato late blight agent</name>
    <dbReference type="NCBI Taxonomy" id="403677"/>
    <lineage>
        <taxon>Eukaryota</taxon>
        <taxon>Sar</taxon>
        <taxon>Stramenopiles</taxon>
        <taxon>Oomycota</taxon>
        <taxon>Peronosporomycetes</taxon>
        <taxon>Peronosporales</taxon>
        <taxon>Peronosporaceae</taxon>
        <taxon>Phytophthora</taxon>
    </lineage>
</organism>
<dbReference type="InParanoid" id="D0NYN3"/>
<evidence type="ECO:0000313" key="3">
    <source>
        <dbReference type="Proteomes" id="UP000006643"/>
    </source>
</evidence>
<dbReference type="VEuPathDB" id="FungiDB:PITG_18600"/>
<evidence type="ECO:0000313" key="2">
    <source>
        <dbReference type="EMBL" id="EEY68657.1"/>
    </source>
</evidence>
<dbReference type="Proteomes" id="UP000006643">
    <property type="component" value="Unassembled WGS sequence"/>
</dbReference>
<dbReference type="GeneID" id="9466334"/>
<reference evidence="3" key="1">
    <citation type="journal article" date="2009" name="Nature">
        <title>Genome sequence and analysis of the Irish potato famine pathogen Phytophthora infestans.</title>
        <authorList>
            <consortium name="The Broad Institute Genome Sequencing Platform"/>
            <person name="Haas B.J."/>
            <person name="Kamoun S."/>
            <person name="Zody M.C."/>
            <person name="Jiang R.H."/>
            <person name="Handsaker R.E."/>
            <person name="Cano L.M."/>
            <person name="Grabherr M."/>
            <person name="Kodira C.D."/>
            <person name="Raffaele S."/>
            <person name="Torto-Alalibo T."/>
            <person name="Bozkurt T.O."/>
            <person name="Ah-Fong A.M."/>
            <person name="Alvarado L."/>
            <person name="Anderson V.L."/>
            <person name="Armstrong M.R."/>
            <person name="Avrova A."/>
            <person name="Baxter L."/>
            <person name="Beynon J."/>
            <person name="Boevink P.C."/>
            <person name="Bollmann S.R."/>
            <person name="Bos J.I."/>
            <person name="Bulone V."/>
            <person name="Cai G."/>
            <person name="Cakir C."/>
            <person name="Carrington J.C."/>
            <person name="Chawner M."/>
            <person name="Conti L."/>
            <person name="Costanzo S."/>
            <person name="Ewan R."/>
            <person name="Fahlgren N."/>
            <person name="Fischbach M.A."/>
            <person name="Fugelstad J."/>
            <person name="Gilroy E.M."/>
            <person name="Gnerre S."/>
            <person name="Green P.J."/>
            <person name="Grenville-Briggs L.J."/>
            <person name="Griffith J."/>
            <person name="Grunwald N.J."/>
            <person name="Horn K."/>
            <person name="Horner N.R."/>
            <person name="Hu C.H."/>
            <person name="Huitema E."/>
            <person name="Jeong D.H."/>
            <person name="Jones A.M."/>
            <person name="Jones J.D."/>
            <person name="Jones R.W."/>
            <person name="Karlsson E.K."/>
            <person name="Kunjeti S.G."/>
            <person name="Lamour K."/>
            <person name="Liu Z."/>
            <person name="Ma L."/>
            <person name="Maclean D."/>
            <person name="Chibucos M.C."/>
            <person name="McDonald H."/>
            <person name="McWalters J."/>
            <person name="Meijer H.J."/>
            <person name="Morgan W."/>
            <person name="Morris P.F."/>
            <person name="Munro C.A."/>
            <person name="O'Neill K."/>
            <person name="Ospina-Giraldo M."/>
            <person name="Pinzon A."/>
            <person name="Pritchard L."/>
            <person name="Ramsahoye B."/>
            <person name="Ren Q."/>
            <person name="Restrepo S."/>
            <person name="Roy S."/>
            <person name="Sadanandom A."/>
            <person name="Savidor A."/>
            <person name="Schornack S."/>
            <person name="Schwartz D.C."/>
            <person name="Schumann U.D."/>
            <person name="Schwessinger B."/>
            <person name="Seyer L."/>
            <person name="Sharpe T."/>
            <person name="Silvar C."/>
            <person name="Song J."/>
            <person name="Studholme D.J."/>
            <person name="Sykes S."/>
            <person name="Thines M."/>
            <person name="van de Vondervoort P.J."/>
            <person name="Phuntumart V."/>
            <person name="Wawra S."/>
            <person name="Weide R."/>
            <person name="Win J."/>
            <person name="Young C."/>
            <person name="Zhou S."/>
            <person name="Fry W."/>
            <person name="Meyers B.C."/>
            <person name="van West P."/>
            <person name="Ristaino J."/>
            <person name="Govers F."/>
            <person name="Birch P.R."/>
            <person name="Whisson S.C."/>
            <person name="Judelson H.S."/>
            <person name="Nusbaum C."/>
        </authorList>
    </citation>
    <scope>NUCLEOTIDE SEQUENCE [LARGE SCALE GENOMIC DNA]</scope>
    <source>
        <strain evidence="3">T30-4</strain>
    </source>
</reference>
<dbReference type="AlphaFoldDB" id="D0NYN3"/>
<protein>
    <submittedName>
        <fullName evidence="2">Uncharacterized protein</fullName>
    </submittedName>
</protein>
<gene>
    <name evidence="2" type="ORF">PITG_18600</name>
</gene>
<keyword evidence="3" id="KW-1185">Reference proteome</keyword>
<dbReference type="STRING" id="403677.D0NYN3"/>
<dbReference type="HOGENOM" id="CLU_1550554_0_0_1"/>
<name>D0NYN3_PHYIT</name>
<feature type="region of interest" description="Disordered" evidence="1">
    <location>
        <begin position="135"/>
        <end position="165"/>
    </location>
</feature>
<accession>D0NYN3</accession>
<dbReference type="OrthoDB" id="122237at2759"/>
<dbReference type="EMBL" id="DS028190">
    <property type="protein sequence ID" value="EEY68657.1"/>
    <property type="molecule type" value="Genomic_DNA"/>
</dbReference>
<evidence type="ECO:0000256" key="1">
    <source>
        <dbReference type="SAM" id="MobiDB-lite"/>
    </source>
</evidence>
<sequence>MIDDWKTLEAKIECPAQINACVRETGNWGVCVTGPKTGHSHDISQAIYQTYHEARNVPESEVISTAIRKAGARKFAPTKDRFIYKFAACRIRLVETSALHGCAPECIMKQFISAVTTMLGFTTGRPIEITRCGDKESCPGSKLRDEKAEAHPADQHEGGSQHRDIQHIRFLPQ</sequence>